<evidence type="ECO:0000313" key="7">
    <source>
        <dbReference type="Proteomes" id="UP001359886"/>
    </source>
</evidence>
<evidence type="ECO:0000256" key="1">
    <source>
        <dbReference type="ARBA" id="ARBA00009437"/>
    </source>
</evidence>
<dbReference type="InterPro" id="IPR036388">
    <property type="entry name" value="WH-like_DNA-bd_sf"/>
</dbReference>
<protein>
    <submittedName>
        <fullName evidence="6">Transcriptional regulator GcvA</fullName>
    </submittedName>
</protein>
<comment type="caution">
    <text evidence="6">The sequence shown here is derived from an EMBL/GenBank/DDBJ whole genome shotgun (WGS) entry which is preliminary data.</text>
</comment>
<feature type="domain" description="HTH lysR-type" evidence="5">
    <location>
        <begin position="4"/>
        <end position="61"/>
    </location>
</feature>
<sequence length="309" mass="34888">MPNVTLNALRTFEAVASRLSFAKGAEFLNVSPAAVSSQVRSLEEQLGQPLFYRKGRQITLTEAGRKLLPGVQHGLAELRRAVRLVEQERSEGVLNVTMMPTFLQKWMLPRLAGFSDTHEQIDLRIQADNGLTSFEDSDVHAAIRFGAGQWPGVRATHLLDDWILPVCSPRLLERIGPIESAEQLLEHDLLYVESTVWDAWFRVIGQKSRESRWALLNDSLSILIAAEQDQGIALTRWSLVARDIAAGRLVRPIPTVVQTDWSYYFVAPPEYFELPKVAMFRAWLESACAEFEKPQVDYTSPETNKENPT</sequence>
<keyword evidence="2" id="KW-0805">Transcription regulation</keyword>
<dbReference type="AlphaFoldDB" id="A0AAW9RD68"/>
<dbReference type="InterPro" id="IPR058163">
    <property type="entry name" value="LysR-type_TF_proteobact-type"/>
</dbReference>
<dbReference type="InterPro" id="IPR036390">
    <property type="entry name" value="WH_DNA-bd_sf"/>
</dbReference>
<dbReference type="GO" id="GO:0006351">
    <property type="term" value="P:DNA-templated transcription"/>
    <property type="evidence" value="ECO:0007669"/>
    <property type="project" value="TreeGrafter"/>
</dbReference>
<proteinExistence type="inferred from homology"/>
<dbReference type="RefSeq" id="WP_354693322.1">
    <property type="nucleotide sequence ID" value="NZ_JAZHOG010000001.1"/>
</dbReference>
<dbReference type="NCBIfam" id="NF008352">
    <property type="entry name" value="PRK11139.1"/>
    <property type="match status" value="1"/>
</dbReference>
<dbReference type="Proteomes" id="UP001359886">
    <property type="component" value="Unassembled WGS sequence"/>
</dbReference>
<gene>
    <name evidence="6" type="primary">gcvA</name>
    <name evidence="6" type="ORF">V3330_00060</name>
</gene>
<name>A0AAW9RD68_9GAMM</name>
<evidence type="ECO:0000256" key="2">
    <source>
        <dbReference type="ARBA" id="ARBA00023015"/>
    </source>
</evidence>
<organism evidence="6 7">
    <name type="scientific">Elongatibacter sediminis</name>
    <dbReference type="NCBI Taxonomy" id="3119006"/>
    <lineage>
        <taxon>Bacteria</taxon>
        <taxon>Pseudomonadati</taxon>
        <taxon>Pseudomonadota</taxon>
        <taxon>Gammaproteobacteria</taxon>
        <taxon>Chromatiales</taxon>
        <taxon>Wenzhouxiangellaceae</taxon>
        <taxon>Elongatibacter</taxon>
    </lineage>
</organism>
<dbReference type="GO" id="GO:0043565">
    <property type="term" value="F:sequence-specific DNA binding"/>
    <property type="evidence" value="ECO:0007669"/>
    <property type="project" value="TreeGrafter"/>
</dbReference>
<evidence type="ECO:0000313" key="6">
    <source>
        <dbReference type="EMBL" id="MEJ8565998.1"/>
    </source>
</evidence>
<comment type="similarity">
    <text evidence="1">Belongs to the LysR transcriptional regulatory family.</text>
</comment>
<dbReference type="Gene3D" id="1.10.10.10">
    <property type="entry name" value="Winged helix-like DNA-binding domain superfamily/Winged helix DNA-binding domain"/>
    <property type="match status" value="1"/>
</dbReference>
<keyword evidence="3" id="KW-0238">DNA-binding</keyword>
<keyword evidence="7" id="KW-1185">Reference proteome</keyword>
<dbReference type="Pfam" id="PF03466">
    <property type="entry name" value="LysR_substrate"/>
    <property type="match status" value="1"/>
</dbReference>
<dbReference type="EMBL" id="JAZHOG010000001">
    <property type="protein sequence ID" value="MEJ8565998.1"/>
    <property type="molecule type" value="Genomic_DNA"/>
</dbReference>
<dbReference type="SUPFAM" id="SSF53850">
    <property type="entry name" value="Periplasmic binding protein-like II"/>
    <property type="match status" value="1"/>
</dbReference>
<dbReference type="InterPro" id="IPR000847">
    <property type="entry name" value="LysR_HTH_N"/>
</dbReference>
<evidence type="ECO:0000259" key="5">
    <source>
        <dbReference type="PROSITE" id="PS50931"/>
    </source>
</evidence>
<evidence type="ECO:0000256" key="4">
    <source>
        <dbReference type="ARBA" id="ARBA00023163"/>
    </source>
</evidence>
<accession>A0AAW9RD68</accession>
<dbReference type="Pfam" id="PF00126">
    <property type="entry name" value="HTH_1"/>
    <property type="match status" value="1"/>
</dbReference>
<dbReference type="PANTHER" id="PTHR30537">
    <property type="entry name" value="HTH-TYPE TRANSCRIPTIONAL REGULATOR"/>
    <property type="match status" value="1"/>
</dbReference>
<dbReference type="GO" id="GO:0003700">
    <property type="term" value="F:DNA-binding transcription factor activity"/>
    <property type="evidence" value="ECO:0007669"/>
    <property type="project" value="InterPro"/>
</dbReference>
<reference evidence="6 7" key="1">
    <citation type="submission" date="2024-02" db="EMBL/GenBank/DDBJ databases">
        <title>A novel Wenzhouxiangellaceae bacterium, isolated from coastal sediments.</title>
        <authorList>
            <person name="Du Z.-J."/>
            <person name="Ye Y.-Q."/>
            <person name="Zhang X.-Y."/>
        </authorList>
    </citation>
    <scope>NUCLEOTIDE SEQUENCE [LARGE SCALE GENOMIC DNA]</scope>
    <source>
        <strain evidence="6 7">CH-27</strain>
    </source>
</reference>
<dbReference type="InterPro" id="IPR005119">
    <property type="entry name" value="LysR_subst-bd"/>
</dbReference>
<dbReference type="PRINTS" id="PR00039">
    <property type="entry name" value="HTHLYSR"/>
</dbReference>
<dbReference type="SUPFAM" id="SSF46785">
    <property type="entry name" value="Winged helix' DNA-binding domain"/>
    <property type="match status" value="1"/>
</dbReference>
<dbReference type="FunFam" id="1.10.10.10:FF:000001">
    <property type="entry name" value="LysR family transcriptional regulator"/>
    <property type="match status" value="1"/>
</dbReference>
<dbReference type="PROSITE" id="PS50931">
    <property type="entry name" value="HTH_LYSR"/>
    <property type="match status" value="1"/>
</dbReference>
<dbReference type="PANTHER" id="PTHR30537:SF79">
    <property type="entry name" value="TRANSCRIPTIONAL REGULATOR-RELATED"/>
    <property type="match status" value="1"/>
</dbReference>
<keyword evidence="4" id="KW-0804">Transcription</keyword>
<evidence type="ECO:0000256" key="3">
    <source>
        <dbReference type="ARBA" id="ARBA00023125"/>
    </source>
</evidence>
<dbReference type="CDD" id="cd08432">
    <property type="entry name" value="PBP2_GcdR_TrpI_HvrB_AmpR_like"/>
    <property type="match status" value="1"/>
</dbReference>
<dbReference type="Gene3D" id="3.40.190.10">
    <property type="entry name" value="Periplasmic binding protein-like II"/>
    <property type="match status" value="2"/>
</dbReference>